<proteinExistence type="predicted"/>
<evidence type="ECO:0000313" key="2">
    <source>
        <dbReference type="EMBL" id="QHU14621.1"/>
    </source>
</evidence>
<feature type="region of interest" description="Disordered" evidence="1">
    <location>
        <begin position="37"/>
        <end position="67"/>
    </location>
</feature>
<reference evidence="2" key="1">
    <citation type="journal article" date="2020" name="Nature">
        <title>Giant virus diversity and host interactions through global metagenomics.</title>
        <authorList>
            <person name="Schulz F."/>
            <person name="Roux S."/>
            <person name="Paez-Espino D."/>
            <person name="Jungbluth S."/>
            <person name="Walsh D.A."/>
            <person name="Denef V.J."/>
            <person name="McMahon K.D."/>
            <person name="Konstantinidis K.T."/>
            <person name="Eloe-Fadrosh E.A."/>
            <person name="Kyrpides N.C."/>
            <person name="Woyke T."/>
        </authorList>
    </citation>
    <scope>NUCLEOTIDE SEQUENCE</scope>
    <source>
        <strain evidence="2">GVMAG-S-1102113-126</strain>
    </source>
</reference>
<organism evidence="2">
    <name type="scientific">viral metagenome</name>
    <dbReference type="NCBI Taxonomy" id="1070528"/>
    <lineage>
        <taxon>unclassified sequences</taxon>
        <taxon>metagenomes</taxon>
        <taxon>organismal metagenomes</taxon>
    </lineage>
</organism>
<dbReference type="AlphaFoldDB" id="A0A6C0KBQ8"/>
<sequence length="117" mass="12699">MNPTKQIELLKAENDKLRAALGNTLINQMLGKSGTQTLTTQAADSSDSDSDSSDYTNAADSNGDKEYFTSGSNGETYSVLNHPGGKWECNCAHFYYRIGKPVSGNYCKHIKKVIAAQ</sequence>
<name>A0A6C0KBQ8_9ZZZZ</name>
<protein>
    <recommendedName>
        <fullName evidence="3">SWIM-type domain-containing protein</fullName>
    </recommendedName>
</protein>
<evidence type="ECO:0008006" key="3">
    <source>
        <dbReference type="Google" id="ProtNLM"/>
    </source>
</evidence>
<dbReference type="EMBL" id="MN740844">
    <property type="protein sequence ID" value="QHU14621.1"/>
    <property type="molecule type" value="Genomic_DNA"/>
</dbReference>
<accession>A0A6C0KBQ8</accession>
<evidence type="ECO:0000256" key="1">
    <source>
        <dbReference type="SAM" id="MobiDB-lite"/>
    </source>
</evidence>